<proteinExistence type="predicted"/>
<feature type="chain" id="PRO_5032823879" evidence="1">
    <location>
        <begin position="20"/>
        <end position="233"/>
    </location>
</feature>
<dbReference type="RefSeq" id="WP_182531269.1">
    <property type="nucleotide sequence ID" value="NZ_JACGXL010000003.1"/>
</dbReference>
<feature type="signal peptide" evidence="1">
    <location>
        <begin position="1"/>
        <end position="19"/>
    </location>
</feature>
<evidence type="ECO:0000256" key="1">
    <source>
        <dbReference type="SAM" id="SignalP"/>
    </source>
</evidence>
<sequence>MHRLIGVLALLATSATLHATDVVDDFESGTNPNQWGWTNNNGGVFTIVADGGNPGAWLDSGVPYRSDHPNLTSLPPAGTPLRDALDSGSLHAASIDIQRLDASSVVGCFPTYTLPSTFSLSLIDIHTDAAVIEAHTIDGPPAPTDAPFSWLNVAFTIPSDATDVPPGWVLNAPPELGYTWQDLMHNIDGIRFFVVDPEELTFDACWHLGADNVHVSYGGDDRIFADGFDGAPR</sequence>
<evidence type="ECO:0000313" key="2">
    <source>
        <dbReference type="EMBL" id="MBA8888218.1"/>
    </source>
</evidence>
<organism evidence="2 3">
    <name type="scientific">Dokdonella fugitiva</name>
    <dbReference type="NCBI Taxonomy" id="328517"/>
    <lineage>
        <taxon>Bacteria</taxon>
        <taxon>Pseudomonadati</taxon>
        <taxon>Pseudomonadota</taxon>
        <taxon>Gammaproteobacteria</taxon>
        <taxon>Lysobacterales</taxon>
        <taxon>Rhodanobacteraceae</taxon>
        <taxon>Dokdonella</taxon>
    </lineage>
</organism>
<gene>
    <name evidence="2" type="ORF">FHW12_002442</name>
</gene>
<accession>A0A839F3V1</accession>
<reference evidence="2 3" key="1">
    <citation type="submission" date="2020-07" db="EMBL/GenBank/DDBJ databases">
        <title>Genomic Encyclopedia of Type Strains, Phase IV (KMG-V): Genome sequencing to study the core and pangenomes of soil and plant-associated prokaryotes.</title>
        <authorList>
            <person name="Whitman W."/>
        </authorList>
    </citation>
    <scope>NUCLEOTIDE SEQUENCE [LARGE SCALE GENOMIC DNA]</scope>
    <source>
        <strain evidence="2 3">RH2WT43</strain>
    </source>
</reference>
<dbReference type="Proteomes" id="UP000550401">
    <property type="component" value="Unassembled WGS sequence"/>
</dbReference>
<keyword evidence="1" id="KW-0732">Signal</keyword>
<name>A0A839F3V1_9GAMM</name>
<comment type="caution">
    <text evidence="2">The sequence shown here is derived from an EMBL/GenBank/DDBJ whole genome shotgun (WGS) entry which is preliminary data.</text>
</comment>
<keyword evidence="3" id="KW-1185">Reference proteome</keyword>
<evidence type="ECO:0000313" key="3">
    <source>
        <dbReference type="Proteomes" id="UP000550401"/>
    </source>
</evidence>
<dbReference type="EMBL" id="JACGXL010000003">
    <property type="protein sequence ID" value="MBA8888218.1"/>
    <property type="molecule type" value="Genomic_DNA"/>
</dbReference>
<dbReference type="AlphaFoldDB" id="A0A839F3V1"/>
<protein>
    <submittedName>
        <fullName evidence="2">Uncharacterized protein</fullName>
    </submittedName>
</protein>